<evidence type="ECO:0000313" key="13">
    <source>
        <dbReference type="Proteomes" id="UP001044222"/>
    </source>
</evidence>
<dbReference type="GO" id="GO:0005737">
    <property type="term" value="C:cytoplasm"/>
    <property type="evidence" value="ECO:0007669"/>
    <property type="project" value="TreeGrafter"/>
</dbReference>
<feature type="compositionally biased region" description="Basic and acidic residues" evidence="10">
    <location>
        <begin position="125"/>
        <end position="134"/>
    </location>
</feature>
<dbReference type="EMBL" id="JAFIRN010000015">
    <property type="protein sequence ID" value="KAG5834807.1"/>
    <property type="molecule type" value="Genomic_DNA"/>
</dbReference>
<evidence type="ECO:0000256" key="8">
    <source>
        <dbReference type="ARBA" id="ARBA00048679"/>
    </source>
</evidence>
<keyword evidence="6 9" id="KW-0067">ATP-binding</keyword>
<dbReference type="Proteomes" id="UP001044222">
    <property type="component" value="Chromosome 15"/>
</dbReference>
<dbReference type="GO" id="GO:0035556">
    <property type="term" value="P:intracellular signal transduction"/>
    <property type="evidence" value="ECO:0007669"/>
    <property type="project" value="TreeGrafter"/>
</dbReference>
<dbReference type="InterPro" id="IPR017441">
    <property type="entry name" value="Protein_kinase_ATP_BS"/>
</dbReference>
<dbReference type="AlphaFoldDB" id="A0A9D3RP85"/>
<keyword evidence="4 9" id="KW-0547">Nucleotide-binding</keyword>
<keyword evidence="5" id="KW-0418">Kinase</keyword>
<feature type="region of interest" description="Disordered" evidence="10">
    <location>
        <begin position="175"/>
        <end position="199"/>
    </location>
</feature>
<dbReference type="PANTHER" id="PTHR24346:SF35">
    <property type="entry name" value="SERINE_THREONINE-PROTEIN KINASE NIM1-LIKE"/>
    <property type="match status" value="1"/>
</dbReference>
<dbReference type="FunFam" id="3.30.200.20:FF:000003">
    <property type="entry name" value="Non-specific serine/threonine protein kinase"/>
    <property type="match status" value="1"/>
</dbReference>
<dbReference type="Gene3D" id="1.10.510.10">
    <property type="entry name" value="Transferase(Phosphotransferase) domain 1"/>
    <property type="match status" value="1"/>
</dbReference>
<proteinExistence type="predicted"/>
<feature type="region of interest" description="Disordered" evidence="10">
    <location>
        <begin position="94"/>
        <end position="150"/>
    </location>
</feature>
<dbReference type="GO" id="GO:0050321">
    <property type="term" value="F:tau-protein kinase activity"/>
    <property type="evidence" value="ECO:0007669"/>
    <property type="project" value="TreeGrafter"/>
</dbReference>
<keyword evidence="3" id="KW-0808">Transferase</keyword>
<dbReference type="FunFam" id="1.10.510.10:FF:000571">
    <property type="entry name" value="Maternal embryonic leucine zipper kinase"/>
    <property type="match status" value="1"/>
</dbReference>
<gene>
    <name evidence="12" type="ORF">ANANG_G00265490</name>
</gene>
<sequence length="557" mass="61200">MNPEVRIVPDTASALENIPARMHVRHRLRPLCQLQSADKRPKRIKGFLSAVKSVTPAKLIGRRSPEVTVDGGASPDDGRAGRLGYVTALARVQKREKGRAPFNASPHRTSRRANEEAEVPPGLGREFKCERGEGDTEPEEPAKPGWTSGAVPEAGERYLCRMTAAYVGRRPALGGGARGRQICQGGSEQRAGDGRQPRPLTPLQRLNLAMCQDEKTIRELAVGRRLGLYKVRGEIGRGSFSSVKLGIHALTTDKVAIKVLEKSRLDENAQRLLCQEVASMERLHHPNVIRLYEVLETPSRLHLVMEYAEGGELYARISAKGKLPDAEAKLVFAQIVSAVKHMHESDIVHRDLKAENVFYTRGGCVKVGDFGFSAACGRAQTLSTFCGSAPYAARSCSGDGRYAGAPVDAWALGVLLFFAVTGAMPFRADTVARLKRRILRGAYARVAPARRPPPIGRFRLDPAFLAEAGPGELDEDELEARAALEELGITTEHVRNNRDKCRRGGLAGVYRILLHRAHKRRGLEAPPTLRLPVADPRGDWIRAYWHLHHTSKLCTIA</sequence>
<protein>
    <recommendedName>
        <fullName evidence="1">non-specific serine/threonine protein kinase</fullName>
        <ecNumber evidence="1">2.7.11.1</ecNumber>
    </recommendedName>
</protein>
<dbReference type="PANTHER" id="PTHR24346">
    <property type="entry name" value="MAP/MICROTUBULE AFFINITY-REGULATING KINASE"/>
    <property type="match status" value="1"/>
</dbReference>
<dbReference type="GO" id="GO:0005524">
    <property type="term" value="F:ATP binding"/>
    <property type="evidence" value="ECO:0007669"/>
    <property type="project" value="UniProtKB-UniRule"/>
</dbReference>
<dbReference type="PROSITE" id="PS00108">
    <property type="entry name" value="PROTEIN_KINASE_ST"/>
    <property type="match status" value="1"/>
</dbReference>
<keyword evidence="2" id="KW-0723">Serine/threonine-protein kinase</keyword>
<dbReference type="InterPro" id="IPR000719">
    <property type="entry name" value="Prot_kinase_dom"/>
</dbReference>
<dbReference type="Pfam" id="PF00069">
    <property type="entry name" value="Pkinase"/>
    <property type="match status" value="1"/>
</dbReference>
<evidence type="ECO:0000256" key="2">
    <source>
        <dbReference type="ARBA" id="ARBA00022527"/>
    </source>
</evidence>
<feature type="binding site" evidence="9">
    <location>
        <position position="258"/>
    </location>
    <ligand>
        <name>ATP</name>
        <dbReference type="ChEBI" id="CHEBI:30616"/>
    </ligand>
</feature>
<comment type="caution">
    <text evidence="12">The sequence shown here is derived from an EMBL/GenBank/DDBJ whole genome shotgun (WGS) entry which is preliminary data.</text>
</comment>
<dbReference type="PROSITE" id="PS00107">
    <property type="entry name" value="PROTEIN_KINASE_ATP"/>
    <property type="match status" value="1"/>
</dbReference>
<name>A0A9D3RP85_ANGAN</name>
<organism evidence="12 13">
    <name type="scientific">Anguilla anguilla</name>
    <name type="common">European freshwater eel</name>
    <name type="synonym">Muraena anguilla</name>
    <dbReference type="NCBI Taxonomy" id="7936"/>
    <lineage>
        <taxon>Eukaryota</taxon>
        <taxon>Metazoa</taxon>
        <taxon>Chordata</taxon>
        <taxon>Craniata</taxon>
        <taxon>Vertebrata</taxon>
        <taxon>Euteleostomi</taxon>
        <taxon>Actinopterygii</taxon>
        <taxon>Neopterygii</taxon>
        <taxon>Teleostei</taxon>
        <taxon>Anguilliformes</taxon>
        <taxon>Anguillidae</taxon>
        <taxon>Anguilla</taxon>
    </lineage>
</organism>
<dbReference type="EC" id="2.7.11.1" evidence="1"/>
<keyword evidence="13" id="KW-1185">Reference proteome</keyword>
<evidence type="ECO:0000256" key="1">
    <source>
        <dbReference type="ARBA" id="ARBA00012513"/>
    </source>
</evidence>
<evidence type="ECO:0000256" key="6">
    <source>
        <dbReference type="ARBA" id="ARBA00022840"/>
    </source>
</evidence>
<evidence type="ECO:0000256" key="5">
    <source>
        <dbReference type="ARBA" id="ARBA00022777"/>
    </source>
</evidence>
<evidence type="ECO:0000256" key="10">
    <source>
        <dbReference type="SAM" id="MobiDB-lite"/>
    </source>
</evidence>
<evidence type="ECO:0000256" key="7">
    <source>
        <dbReference type="ARBA" id="ARBA00047899"/>
    </source>
</evidence>
<dbReference type="PROSITE" id="PS50011">
    <property type="entry name" value="PROTEIN_KINASE_DOM"/>
    <property type="match status" value="1"/>
</dbReference>
<evidence type="ECO:0000256" key="4">
    <source>
        <dbReference type="ARBA" id="ARBA00022741"/>
    </source>
</evidence>
<comment type="catalytic activity">
    <reaction evidence="8">
        <text>L-seryl-[protein] + ATP = O-phospho-L-seryl-[protein] + ADP + H(+)</text>
        <dbReference type="Rhea" id="RHEA:17989"/>
        <dbReference type="Rhea" id="RHEA-COMP:9863"/>
        <dbReference type="Rhea" id="RHEA-COMP:11604"/>
        <dbReference type="ChEBI" id="CHEBI:15378"/>
        <dbReference type="ChEBI" id="CHEBI:29999"/>
        <dbReference type="ChEBI" id="CHEBI:30616"/>
        <dbReference type="ChEBI" id="CHEBI:83421"/>
        <dbReference type="ChEBI" id="CHEBI:456216"/>
        <dbReference type="EC" id="2.7.11.1"/>
    </reaction>
</comment>
<comment type="catalytic activity">
    <reaction evidence="7">
        <text>L-threonyl-[protein] + ATP = O-phospho-L-threonyl-[protein] + ADP + H(+)</text>
        <dbReference type="Rhea" id="RHEA:46608"/>
        <dbReference type="Rhea" id="RHEA-COMP:11060"/>
        <dbReference type="Rhea" id="RHEA-COMP:11605"/>
        <dbReference type="ChEBI" id="CHEBI:15378"/>
        <dbReference type="ChEBI" id="CHEBI:30013"/>
        <dbReference type="ChEBI" id="CHEBI:30616"/>
        <dbReference type="ChEBI" id="CHEBI:61977"/>
        <dbReference type="ChEBI" id="CHEBI:456216"/>
        <dbReference type="EC" id="2.7.11.1"/>
    </reaction>
</comment>
<evidence type="ECO:0000256" key="9">
    <source>
        <dbReference type="PROSITE-ProRule" id="PRU10141"/>
    </source>
</evidence>
<accession>A0A9D3RP85</accession>
<evidence type="ECO:0000256" key="3">
    <source>
        <dbReference type="ARBA" id="ARBA00022679"/>
    </source>
</evidence>
<dbReference type="InterPro" id="IPR008271">
    <property type="entry name" value="Ser/Thr_kinase_AS"/>
</dbReference>
<dbReference type="SUPFAM" id="SSF56112">
    <property type="entry name" value="Protein kinase-like (PK-like)"/>
    <property type="match status" value="1"/>
</dbReference>
<reference evidence="12" key="1">
    <citation type="submission" date="2021-01" db="EMBL/GenBank/DDBJ databases">
        <title>A chromosome-scale assembly of European eel, Anguilla anguilla.</title>
        <authorList>
            <person name="Henkel C."/>
            <person name="Jong-Raadsen S.A."/>
            <person name="Dufour S."/>
            <person name="Weltzien F.-A."/>
            <person name="Palstra A.P."/>
            <person name="Pelster B."/>
            <person name="Spaink H.P."/>
            <person name="Van Den Thillart G.E."/>
            <person name="Jansen H."/>
            <person name="Zahm M."/>
            <person name="Klopp C."/>
            <person name="Cedric C."/>
            <person name="Louis A."/>
            <person name="Berthelot C."/>
            <person name="Parey E."/>
            <person name="Roest Crollius H."/>
            <person name="Montfort J."/>
            <person name="Robinson-Rechavi M."/>
            <person name="Bucao C."/>
            <person name="Bouchez O."/>
            <person name="Gislard M."/>
            <person name="Lluch J."/>
            <person name="Milhes M."/>
            <person name="Lampietro C."/>
            <person name="Lopez Roques C."/>
            <person name="Donnadieu C."/>
            <person name="Braasch I."/>
            <person name="Desvignes T."/>
            <person name="Postlethwait J."/>
            <person name="Bobe J."/>
            <person name="Guiguen Y."/>
            <person name="Dirks R."/>
        </authorList>
    </citation>
    <scope>NUCLEOTIDE SEQUENCE</scope>
    <source>
        <strain evidence="12">Tag_6206</strain>
        <tissue evidence="12">Liver</tissue>
    </source>
</reference>
<feature type="domain" description="Protein kinase" evidence="11">
    <location>
        <begin position="229"/>
        <end position="513"/>
    </location>
</feature>
<dbReference type="GO" id="GO:0000226">
    <property type="term" value="P:microtubule cytoskeleton organization"/>
    <property type="evidence" value="ECO:0007669"/>
    <property type="project" value="TreeGrafter"/>
</dbReference>
<dbReference type="InterPro" id="IPR011009">
    <property type="entry name" value="Kinase-like_dom_sf"/>
</dbReference>
<evidence type="ECO:0000313" key="12">
    <source>
        <dbReference type="EMBL" id="KAG5834807.1"/>
    </source>
</evidence>
<dbReference type="SMART" id="SM00220">
    <property type="entry name" value="S_TKc"/>
    <property type="match status" value="1"/>
</dbReference>
<evidence type="ECO:0000259" key="11">
    <source>
        <dbReference type="PROSITE" id="PS50011"/>
    </source>
</evidence>